<evidence type="ECO:0000313" key="5">
    <source>
        <dbReference type="EMBL" id="RQW98159.1"/>
    </source>
</evidence>
<dbReference type="Gene3D" id="3.30.60.230">
    <property type="entry name" value="Lsr2, dimerization domain"/>
    <property type="match status" value="1"/>
</dbReference>
<sequence>MAKRVIHQLVDDLDGGSADETVKFALDGVQYEIDLSAANAAKLRDAFSPYTAHGLKVGRSGVARSARATHSAAGVGSSRGGRTGGVANRDQNKAIRDWAKRVGKDISDRGRIPREIVAEYDATAGR</sequence>
<evidence type="ECO:0000259" key="4">
    <source>
        <dbReference type="Pfam" id="PF23359"/>
    </source>
</evidence>
<protein>
    <submittedName>
        <fullName evidence="5">Nucleoid-associated protein Lsr2</fullName>
    </submittedName>
</protein>
<name>A0A3N9WBQ8_9ACTN</name>
<feature type="domain" description="Lsr2 DNA-binding" evidence="4">
    <location>
        <begin position="88"/>
        <end position="122"/>
    </location>
</feature>
<gene>
    <name evidence="5" type="ORF">DLJ59_27720</name>
</gene>
<evidence type="ECO:0000256" key="2">
    <source>
        <dbReference type="SAM" id="MobiDB-lite"/>
    </source>
</evidence>
<dbReference type="EMBL" id="QGSZ01000302">
    <property type="protein sequence ID" value="RQW98159.1"/>
    <property type="molecule type" value="Genomic_DNA"/>
</dbReference>
<dbReference type="InterPro" id="IPR024412">
    <property type="entry name" value="Lsr2_dim_dom"/>
</dbReference>
<dbReference type="GO" id="GO:0016746">
    <property type="term" value="F:acyltransferase activity"/>
    <property type="evidence" value="ECO:0007669"/>
    <property type="project" value="InterPro"/>
</dbReference>
<feature type="domain" description="Lsr2 dimerization" evidence="3">
    <location>
        <begin position="1"/>
        <end position="58"/>
    </location>
</feature>
<feature type="region of interest" description="Disordered" evidence="2">
    <location>
        <begin position="68"/>
        <end position="92"/>
    </location>
</feature>
<dbReference type="InterPro" id="IPR042261">
    <property type="entry name" value="Lsr2-like_dimerization"/>
</dbReference>
<reference evidence="5 6" key="1">
    <citation type="submission" date="2018-05" db="EMBL/GenBank/DDBJ databases">
        <title>Micromonospora from Atacama Desert.</title>
        <authorList>
            <person name="Carro L."/>
            <person name="Goodfellow M."/>
            <person name="Klenk H.-P."/>
        </authorList>
    </citation>
    <scope>NUCLEOTIDE SEQUENCE [LARGE SCALE GENOMIC DNA]</scope>
    <source>
        <strain evidence="5 6">LB39</strain>
    </source>
</reference>
<dbReference type="Pfam" id="PF11774">
    <property type="entry name" value="Lsr2"/>
    <property type="match status" value="1"/>
</dbReference>
<dbReference type="Gene3D" id="4.10.320.10">
    <property type="entry name" value="E3-binding domain"/>
    <property type="match status" value="1"/>
</dbReference>
<organism evidence="5 6">
    <name type="scientific">Micromonospora inaquosa</name>
    <dbReference type="NCBI Taxonomy" id="2203716"/>
    <lineage>
        <taxon>Bacteria</taxon>
        <taxon>Bacillati</taxon>
        <taxon>Actinomycetota</taxon>
        <taxon>Actinomycetes</taxon>
        <taxon>Micromonosporales</taxon>
        <taxon>Micromonosporaceae</taxon>
        <taxon>Micromonospora</taxon>
    </lineage>
</organism>
<dbReference type="GO" id="GO:0003677">
    <property type="term" value="F:DNA binding"/>
    <property type="evidence" value="ECO:0007669"/>
    <property type="project" value="UniProtKB-KW"/>
</dbReference>
<evidence type="ECO:0000256" key="1">
    <source>
        <dbReference type="ARBA" id="ARBA00023125"/>
    </source>
</evidence>
<dbReference type="InterPro" id="IPR055370">
    <property type="entry name" value="Lsr2_DNA-bd"/>
</dbReference>
<dbReference type="InterPro" id="IPR036625">
    <property type="entry name" value="E3-bd_dom_sf"/>
</dbReference>
<dbReference type="RefSeq" id="WP_124776033.1">
    <property type="nucleotide sequence ID" value="NZ_QGSZ01000302.1"/>
</dbReference>
<keyword evidence="1" id="KW-0238">DNA-binding</keyword>
<dbReference type="Proteomes" id="UP000282312">
    <property type="component" value="Unassembled WGS sequence"/>
</dbReference>
<dbReference type="Pfam" id="PF23359">
    <property type="entry name" value="Lsr2_DNA-bd"/>
    <property type="match status" value="1"/>
</dbReference>
<evidence type="ECO:0000313" key="6">
    <source>
        <dbReference type="Proteomes" id="UP000282312"/>
    </source>
</evidence>
<evidence type="ECO:0000259" key="3">
    <source>
        <dbReference type="Pfam" id="PF11774"/>
    </source>
</evidence>
<accession>A0A3N9WBQ8</accession>
<dbReference type="OrthoDB" id="4113332at2"/>
<proteinExistence type="predicted"/>
<comment type="caution">
    <text evidence="5">The sequence shown here is derived from an EMBL/GenBank/DDBJ whole genome shotgun (WGS) entry which is preliminary data.</text>
</comment>
<keyword evidence="6" id="KW-1185">Reference proteome</keyword>
<dbReference type="AlphaFoldDB" id="A0A3N9WBQ8"/>